<evidence type="ECO:0000313" key="2">
    <source>
        <dbReference type="Proteomes" id="UP000724672"/>
    </source>
</evidence>
<dbReference type="AlphaFoldDB" id="A0A942UXW5"/>
<dbReference type="Proteomes" id="UP000724672">
    <property type="component" value="Unassembled WGS sequence"/>
</dbReference>
<name>A0A942UXW5_9FIRM</name>
<reference evidence="1" key="1">
    <citation type="submission" date="2019-12" db="EMBL/GenBank/DDBJ databases">
        <title>Clostridiaceae gen. nov. sp. nov., isolated from sediment in Xinjiang, China.</title>
        <authorList>
            <person name="Zhang R."/>
        </authorList>
    </citation>
    <scope>NUCLEOTIDE SEQUENCE</scope>
    <source>
        <strain evidence="1">D2Q-11</strain>
    </source>
</reference>
<proteinExistence type="predicted"/>
<dbReference type="SUPFAM" id="SSF46785">
    <property type="entry name" value="Winged helix' DNA-binding domain"/>
    <property type="match status" value="1"/>
</dbReference>
<dbReference type="InterPro" id="IPR036388">
    <property type="entry name" value="WH-like_DNA-bd_sf"/>
</dbReference>
<dbReference type="InterPro" id="IPR036390">
    <property type="entry name" value="WH_DNA-bd_sf"/>
</dbReference>
<dbReference type="EMBL" id="WSFT01000019">
    <property type="protein sequence ID" value="MBS4537627.1"/>
    <property type="molecule type" value="Genomic_DNA"/>
</dbReference>
<sequence>MKKTSEIWRDILPIFILSILTKGEVQSNRIYDIIEKVFININRSSAYSTINFMIIDELIEGIFLYKEDKGIKYYRLTDKGNNLLSNHKEDLLIISNALEVIMKSYY</sequence>
<accession>A0A942UXW5</accession>
<protein>
    <submittedName>
        <fullName evidence="1">Helix-turn-helix transcriptional regulator</fullName>
    </submittedName>
</protein>
<keyword evidence="2" id="KW-1185">Reference proteome</keyword>
<comment type="caution">
    <text evidence="1">The sequence shown here is derived from an EMBL/GenBank/DDBJ whole genome shotgun (WGS) entry which is preliminary data.</text>
</comment>
<gene>
    <name evidence="1" type="ORF">GOQ27_04080</name>
</gene>
<dbReference type="RefSeq" id="WP_203365550.1">
    <property type="nucleotide sequence ID" value="NZ_WSFT01000019.1"/>
</dbReference>
<dbReference type="Gene3D" id="1.10.10.10">
    <property type="entry name" value="Winged helix-like DNA-binding domain superfamily/Winged helix DNA-binding domain"/>
    <property type="match status" value="1"/>
</dbReference>
<evidence type="ECO:0000313" key="1">
    <source>
        <dbReference type="EMBL" id="MBS4537627.1"/>
    </source>
</evidence>
<organism evidence="1 2">
    <name type="scientific">Anaeromonas frigoriresistens</name>
    <dbReference type="NCBI Taxonomy" id="2683708"/>
    <lineage>
        <taxon>Bacteria</taxon>
        <taxon>Bacillati</taxon>
        <taxon>Bacillota</taxon>
        <taxon>Tissierellia</taxon>
        <taxon>Tissierellales</taxon>
        <taxon>Thermohalobacteraceae</taxon>
        <taxon>Anaeromonas</taxon>
    </lineage>
</organism>